<evidence type="ECO:0000313" key="1">
    <source>
        <dbReference type="EMBL" id="CRK93205.1"/>
    </source>
</evidence>
<dbReference type="AlphaFoldDB" id="A0A1J1HYV2"/>
<organism evidence="1 2">
    <name type="scientific">Clunio marinus</name>
    <dbReference type="NCBI Taxonomy" id="568069"/>
    <lineage>
        <taxon>Eukaryota</taxon>
        <taxon>Metazoa</taxon>
        <taxon>Ecdysozoa</taxon>
        <taxon>Arthropoda</taxon>
        <taxon>Hexapoda</taxon>
        <taxon>Insecta</taxon>
        <taxon>Pterygota</taxon>
        <taxon>Neoptera</taxon>
        <taxon>Endopterygota</taxon>
        <taxon>Diptera</taxon>
        <taxon>Nematocera</taxon>
        <taxon>Chironomoidea</taxon>
        <taxon>Chironomidae</taxon>
        <taxon>Clunio</taxon>
    </lineage>
</organism>
<dbReference type="Proteomes" id="UP000183832">
    <property type="component" value="Unassembled WGS sequence"/>
</dbReference>
<keyword evidence="2" id="KW-1185">Reference proteome</keyword>
<accession>A0A1J1HYV2</accession>
<gene>
    <name evidence="1" type="ORF">CLUMA_CG006749</name>
</gene>
<evidence type="ECO:0000313" key="2">
    <source>
        <dbReference type="Proteomes" id="UP000183832"/>
    </source>
</evidence>
<proteinExistence type="predicted"/>
<name>A0A1J1HYV2_9DIPT</name>
<sequence>MLHNYHNHTSNRRVEIFTLKMWKKIHLRLPLAGEIFAGLENQIIGKASGKENEKLTLNHN</sequence>
<reference evidence="1 2" key="1">
    <citation type="submission" date="2015-04" db="EMBL/GenBank/DDBJ databases">
        <authorList>
            <person name="Syromyatnikov M.Y."/>
            <person name="Popov V.N."/>
        </authorList>
    </citation>
    <scope>NUCLEOTIDE SEQUENCE [LARGE SCALE GENOMIC DNA]</scope>
</reference>
<dbReference type="EMBL" id="CVRI01000037">
    <property type="protein sequence ID" value="CRK93205.1"/>
    <property type="molecule type" value="Genomic_DNA"/>
</dbReference>
<protein>
    <submittedName>
        <fullName evidence="1">CLUMA_CG006749, isoform A</fullName>
    </submittedName>
</protein>